<organism evidence="2 3">
    <name type="scientific">Aspergillus steynii IBT 23096</name>
    <dbReference type="NCBI Taxonomy" id="1392250"/>
    <lineage>
        <taxon>Eukaryota</taxon>
        <taxon>Fungi</taxon>
        <taxon>Dikarya</taxon>
        <taxon>Ascomycota</taxon>
        <taxon>Pezizomycotina</taxon>
        <taxon>Eurotiomycetes</taxon>
        <taxon>Eurotiomycetidae</taxon>
        <taxon>Eurotiales</taxon>
        <taxon>Aspergillaceae</taxon>
        <taxon>Aspergillus</taxon>
        <taxon>Aspergillus subgen. Circumdati</taxon>
    </lineage>
</organism>
<name>A0A2I2G3F1_9EURO</name>
<dbReference type="Proteomes" id="UP000234275">
    <property type="component" value="Unassembled WGS sequence"/>
</dbReference>
<accession>A0A2I2G3F1</accession>
<feature type="compositionally biased region" description="Polar residues" evidence="1">
    <location>
        <begin position="19"/>
        <end position="28"/>
    </location>
</feature>
<dbReference type="VEuPathDB" id="FungiDB:P170DRAFT_428581"/>
<dbReference type="GeneID" id="36555549"/>
<evidence type="ECO:0000313" key="3">
    <source>
        <dbReference type="Proteomes" id="UP000234275"/>
    </source>
</evidence>
<sequence length="198" mass="22365">MADSMLPKPFSQRMKDWANNVTPGSPQDNRLAKRPSRKRSYNEFAASEQASEVSMDSGATNRGLSTSQRLKILLEANLFRLRTYGIYDMWHIDKKPMSAMTELENALLLTNQKAQEEVRKNQRSTTNRAAQFMTQWTAVARHMATVREMMSGQGSIMPQLEEVNVHLRRATHWGVEIAFVSYGLPLTRSSADTSGVPS</sequence>
<gene>
    <name evidence="2" type="ORF">P170DRAFT_428581</name>
</gene>
<feature type="compositionally biased region" description="Polar residues" evidence="1">
    <location>
        <begin position="48"/>
        <end position="62"/>
    </location>
</feature>
<dbReference type="RefSeq" id="XP_024702705.1">
    <property type="nucleotide sequence ID" value="XM_024847850.1"/>
</dbReference>
<proteinExistence type="predicted"/>
<dbReference type="EMBL" id="MSFO01000006">
    <property type="protein sequence ID" value="PLB47403.1"/>
    <property type="molecule type" value="Genomic_DNA"/>
</dbReference>
<evidence type="ECO:0000256" key="1">
    <source>
        <dbReference type="SAM" id="MobiDB-lite"/>
    </source>
</evidence>
<comment type="caution">
    <text evidence="2">The sequence shown here is derived from an EMBL/GenBank/DDBJ whole genome shotgun (WGS) entry which is preliminary data.</text>
</comment>
<evidence type="ECO:0000313" key="2">
    <source>
        <dbReference type="EMBL" id="PLB47403.1"/>
    </source>
</evidence>
<feature type="region of interest" description="Disordered" evidence="1">
    <location>
        <begin position="1"/>
        <end position="62"/>
    </location>
</feature>
<keyword evidence="3" id="KW-1185">Reference proteome</keyword>
<reference evidence="2 3" key="1">
    <citation type="submission" date="2016-12" db="EMBL/GenBank/DDBJ databases">
        <title>The genomes of Aspergillus section Nigri reveals drivers in fungal speciation.</title>
        <authorList>
            <consortium name="DOE Joint Genome Institute"/>
            <person name="Vesth T.C."/>
            <person name="Nybo J."/>
            <person name="Theobald S."/>
            <person name="Brandl J."/>
            <person name="Frisvad J.C."/>
            <person name="Nielsen K.F."/>
            <person name="Lyhne E.K."/>
            <person name="Kogle M.E."/>
            <person name="Kuo A."/>
            <person name="Riley R."/>
            <person name="Clum A."/>
            <person name="Nolan M."/>
            <person name="Lipzen A."/>
            <person name="Salamov A."/>
            <person name="Henrissat B."/>
            <person name="Wiebenga A."/>
            <person name="De Vries R.P."/>
            <person name="Grigoriev I.V."/>
            <person name="Mortensen U.H."/>
            <person name="Andersen M.R."/>
            <person name="Baker S.E."/>
        </authorList>
    </citation>
    <scope>NUCLEOTIDE SEQUENCE [LARGE SCALE GENOMIC DNA]</scope>
    <source>
        <strain evidence="2 3">IBT 23096</strain>
    </source>
</reference>
<dbReference type="AlphaFoldDB" id="A0A2I2G3F1"/>
<protein>
    <submittedName>
        <fullName evidence="2">Uncharacterized protein</fullName>
    </submittedName>
</protein>